<evidence type="ECO:0000313" key="3">
    <source>
        <dbReference type="Proteomes" id="UP000224634"/>
    </source>
</evidence>
<dbReference type="InterPro" id="IPR011009">
    <property type="entry name" value="Kinase-like_dom_sf"/>
</dbReference>
<dbReference type="OrthoDB" id="5210591at2759"/>
<dbReference type="EMBL" id="PDNA01000054">
    <property type="protein sequence ID" value="PGH18887.1"/>
    <property type="molecule type" value="Genomic_DNA"/>
</dbReference>
<dbReference type="Pfam" id="PF01636">
    <property type="entry name" value="APH"/>
    <property type="match status" value="1"/>
</dbReference>
<evidence type="ECO:0000259" key="1">
    <source>
        <dbReference type="Pfam" id="PF01636"/>
    </source>
</evidence>
<proteinExistence type="predicted"/>
<accession>A0A2B7YE52</accession>
<keyword evidence="3" id="KW-1185">Reference proteome</keyword>
<sequence>MPFLIAEPYRETRPEFAMFETLIHPIFPEAKVVNVQSLEGHLHLFYRITLSNDLNLILKTARKEFTSLLRQERFSLQAEAEVLSLLENVQHPYIPQLLRYDTLKFPPRTPYLVRPCIPGVPLSDIESSLTINERNGVDRQIGRMVNFLGQHTSTRFGYVHDVAQGGGKRGWKSAFLSFIESLLCDAEDMFISLPFHEIREQVARLAPVLRDVAEPQLVVVDLGRPCHVLVDADSKEVTGFTDFSSAVWGDPFLVDVFTNPSTAFLDGYGHDVMDEGSYQIRILLYSCYHHLKNLVRQYYRNRNDDEEMRARRVLTANLAEMSEL</sequence>
<organism evidence="2 3">
    <name type="scientific">Polytolypa hystricis (strain UAMH7299)</name>
    <dbReference type="NCBI Taxonomy" id="1447883"/>
    <lineage>
        <taxon>Eukaryota</taxon>
        <taxon>Fungi</taxon>
        <taxon>Dikarya</taxon>
        <taxon>Ascomycota</taxon>
        <taxon>Pezizomycotina</taxon>
        <taxon>Eurotiomycetes</taxon>
        <taxon>Eurotiomycetidae</taxon>
        <taxon>Onygenales</taxon>
        <taxon>Onygenales incertae sedis</taxon>
        <taxon>Polytolypa</taxon>
    </lineage>
</organism>
<evidence type="ECO:0000313" key="2">
    <source>
        <dbReference type="EMBL" id="PGH18887.1"/>
    </source>
</evidence>
<dbReference type="PANTHER" id="PTHR21310:SF59">
    <property type="entry name" value="AMINOGLYCOSIDE PHOSPHOTRANSFERASE DOMAIN-CONTAINING PROTEIN"/>
    <property type="match status" value="1"/>
</dbReference>
<feature type="domain" description="Aminoglycoside phosphotransferase" evidence="1">
    <location>
        <begin position="45"/>
        <end position="252"/>
    </location>
</feature>
<protein>
    <recommendedName>
        <fullName evidence="1">Aminoglycoside phosphotransferase domain-containing protein</fullName>
    </recommendedName>
</protein>
<dbReference type="PANTHER" id="PTHR21310">
    <property type="entry name" value="AMINOGLYCOSIDE PHOSPHOTRANSFERASE-RELATED-RELATED"/>
    <property type="match status" value="1"/>
</dbReference>
<reference evidence="2 3" key="1">
    <citation type="submission" date="2017-10" db="EMBL/GenBank/DDBJ databases">
        <title>Comparative genomics in systemic dimorphic fungi from Ajellomycetaceae.</title>
        <authorList>
            <person name="Munoz J.F."/>
            <person name="Mcewen J.G."/>
            <person name="Clay O.K."/>
            <person name="Cuomo C.A."/>
        </authorList>
    </citation>
    <scope>NUCLEOTIDE SEQUENCE [LARGE SCALE GENOMIC DNA]</scope>
    <source>
        <strain evidence="2 3">UAMH7299</strain>
    </source>
</reference>
<dbReference type="InterPro" id="IPR002575">
    <property type="entry name" value="Aminoglycoside_PTrfase"/>
</dbReference>
<name>A0A2B7YE52_POLH7</name>
<dbReference type="Proteomes" id="UP000224634">
    <property type="component" value="Unassembled WGS sequence"/>
</dbReference>
<dbReference type="AlphaFoldDB" id="A0A2B7YE52"/>
<dbReference type="Gene3D" id="3.30.200.150">
    <property type="match status" value="1"/>
</dbReference>
<dbReference type="InterPro" id="IPR051678">
    <property type="entry name" value="AGP_Transferase"/>
</dbReference>
<gene>
    <name evidence="2" type="ORF">AJ80_04305</name>
</gene>
<comment type="caution">
    <text evidence="2">The sequence shown here is derived from an EMBL/GenBank/DDBJ whole genome shotgun (WGS) entry which is preliminary data.</text>
</comment>
<dbReference type="Gene3D" id="3.90.1200.10">
    <property type="match status" value="1"/>
</dbReference>
<dbReference type="SUPFAM" id="SSF56112">
    <property type="entry name" value="Protein kinase-like (PK-like)"/>
    <property type="match status" value="1"/>
</dbReference>